<dbReference type="InterPro" id="IPR029052">
    <property type="entry name" value="Metallo-depent_PP-like"/>
</dbReference>
<evidence type="ECO:0000256" key="1">
    <source>
        <dbReference type="ARBA" id="ARBA00005662"/>
    </source>
</evidence>
<dbReference type="Gene3D" id="3.60.21.10">
    <property type="match status" value="1"/>
</dbReference>
<dbReference type="EMBL" id="VDCQ01000098">
    <property type="protein sequence ID" value="TNJ58672.1"/>
    <property type="molecule type" value="Genomic_DNA"/>
</dbReference>
<dbReference type="Pfam" id="PF09587">
    <property type="entry name" value="PGA_cap"/>
    <property type="match status" value="1"/>
</dbReference>
<accession>A0A5C4SX42</accession>
<gene>
    <name evidence="3" type="ORF">FE784_37965</name>
</gene>
<dbReference type="RefSeq" id="WP_139607498.1">
    <property type="nucleotide sequence ID" value="NZ_VDCQ01000098.1"/>
</dbReference>
<evidence type="ECO:0000313" key="4">
    <source>
        <dbReference type="Proteomes" id="UP000307943"/>
    </source>
</evidence>
<evidence type="ECO:0000259" key="2">
    <source>
        <dbReference type="SMART" id="SM00854"/>
    </source>
</evidence>
<comment type="similarity">
    <text evidence="1">Belongs to the CapA family.</text>
</comment>
<dbReference type="PANTHER" id="PTHR33393:SF13">
    <property type="entry name" value="PGA BIOSYNTHESIS PROTEIN CAPA"/>
    <property type="match status" value="1"/>
</dbReference>
<proteinExistence type="inferred from homology"/>
<reference evidence="3 4" key="1">
    <citation type="submission" date="2019-05" db="EMBL/GenBank/DDBJ databases">
        <title>We sequenced the genome of Paenibacillus hemerocallicola KCTC 33185 for further insight into its adaptation and study the phylogeny of Paenibacillus.</title>
        <authorList>
            <person name="Narsing Rao M.P."/>
        </authorList>
    </citation>
    <scope>NUCLEOTIDE SEQUENCE [LARGE SCALE GENOMIC DNA]</scope>
    <source>
        <strain evidence="3 4">KCTC 33185</strain>
    </source>
</reference>
<dbReference type="CDD" id="cd07381">
    <property type="entry name" value="MPP_CapA"/>
    <property type="match status" value="1"/>
</dbReference>
<keyword evidence="4" id="KW-1185">Reference proteome</keyword>
<dbReference type="AlphaFoldDB" id="A0A5C4SX42"/>
<dbReference type="InterPro" id="IPR019079">
    <property type="entry name" value="Capsule_synth_CapA"/>
</dbReference>
<dbReference type="SUPFAM" id="SSF56300">
    <property type="entry name" value="Metallo-dependent phosphatases"/>
    <property type="match status" value="1"/>
</dbReference>
<dbReference type="SMART" id="SM00854">
    <property type="entry name" value="PGA_cap"/>
    <property type="match status" value="1"/>
</dbReference>
<sequence length="448" mass="48659">MKADWAQGVWTAETNGEIVRAERNKGQKAGAKNGVRLTIGSDWLPLRGYEIKSGEDPLAVYGDLLPLLRNSDVNIINVETTLGSHGLPIPKAGPNFRADENAVRALTAVPFHVACMANNHIMDYGADSLRRTLDVLREAGLQTVGAGLTGEEAARPLFLEIGDIAVAIINCGEGEACCSIDNGPGANGFELSGLTRQIRHVKSQADHVLVLFHGGREYAPMPPEYVVNGLREAAEAGASAVIAHHPHVPQGIEIYGGVPIVYSQGNFVFWQEDDAFYKHTGYLVHLDVRKDRISGMEISPYVIERNGLSLMNGQLKAGFLQAMRTVSELLADPHAVRAVWNAFVDVVGLSGMTRNLETVLAELAGNTGTGAARLHNLFFAPAHRELFMNGLKRASHGELGDSPEWAKMLVRHWQKCRCDEGKRLCTESGINGGYLENLLQQAHRHGVS</sequence>
<dbReference type="OrthoDB" id="9810906at2"/>
<feature type="domain" description="Capsule synthesis protein CapA" evidence="2">
    <location>
        <begin position="36"/>
        <end position="271"/>
    </location>
</feature>
<comment type="caution">
    <text evidence="3">The sequence shown here is derived from an EMBL/GenBank/DDBJ whole genome shotgun (WGS) entry which is preliminary data.</text>
</comment>
<organism evidence="3 4">
    <name type="scientific">Paenibacillus hemerocallicola</name>
    <dbReference type="NCBI Taxonomy" id="1172614"/>
    <lineage>
        <taxon>Bacteria</taxon>
        <taxon>Bacillati</taxon>
        <taxon>Bacillota</taxon>
        <taxon>Bacilli</taxon>
        <taxon>Bacillales</taxon>
        <taxon>Paenibacillaceae</taxon>
        <taxon>Paenibacillus</taxon>
    </lineage>
</organism>
<dbReference type="Proteomes" id="UP000307943">
    <property type="component" value="Unassembled WGS sequence"/>
</dbReference>
<dbReference type="InterPro" id="IPR052169">
    <property type="entry name" value="CW_Biosynth-Accessory"/>
</dbReference>
<evidence type="ECO:0000313" key="3">
    <source>
        <dbReference type="EMBL" id="TNJ58672.1"/>
    </source>
</evidence>
<dbReference type="PANTHER" id="PTHR33393">
    <property type="entry name" value="POLYGLUTAMINE SYNTHESIS ACCESSORY PROTEIN RV0574C-RELATED"/>
    <property type="match status" value="1"/>
</dbReference>
<protein>
    <submittedName>
        <fullName evidence="3">CapA family protein</fullName>
    </submittedName>
</protein>
<name>A0A5C4SX42_9BACL</name>